<feature type="transmembrane region" description="Helical" evidence="8">
    <location>
        <begin position="211"/>
        <end position="230"/>
    </location>
</feature>
<feature type="transmembrane region" description="Helical" evidence="8">
    <location>
        <begin position="90"/>
        <end position="108"/>
    </location>
</feature>
<protein>
    <submittedName>
        <fullName evidence="10">MFS transporter</fullName>
    </submittedName>
</protein>
<feature type="transmembrane region" description="Helical" evidence="8">
    <location>
        <begin position="451"/>
        <end position="471"/>
    </location>
</feature>
<dbReference type="EMBL" id="JBICYV010000010">
    <property type="protein sequence ID" value="MFG3013045.1"/>
    <property type="molecule type" value="Genomic_DNA"/>
</dbReference>
<keyword evidence="7" id="KW-0046">Antibiotic resistance</keyword>
<feature type="transmembrane region" description="Helical" evidence="8">
    <location>
        <begin position="312"/>
        <end position="332"/>
    </location>
</feature>
<evidence type="ECO:0000259" key="9">
    <source>
        <dbReference type="PROSITE" id="PS50850"/>
    </source>
</evidence>
<dbReference type="InterPro" id="IPR005829">
    <property type="entry name" value="Sugar_transporter_CS"/>
</dbReference>
<evidence type="ECO:0000313" key="10">
    <source>
        <dbReference type="EMBL" id="MFG3013045.1"/>
    </source>
</evidence>
<accession>A0ABW7B875</accession>
<dbReference type="PANTHER" id="PTHR42718:SF46">
    <property type="entry name" value="BLR6921 PROTEIN"/>
    <property type="match status" value="1"/>
</dbReference>
<keyword evidence="2" id="KW-0813">Transport</keyword>
<reference evidence="10 11" key="1">
    <citation type="submission" date="2024-10" db="EMBL/GenBank/DDBJ databases">
        <title>The Natural Products Discovery Center: Release of the First 8490 Sequenced Strains for Exploring Actinobacteria Biosynthetic Diversity.</title>
        <authorList>
            <person name="Kalkreuter E."/>
            <person name="Kautsar S.A."/>
            <person name="Yang D."/>
            <person name="Bader C.D."/>
            <person name="Teijaro C.N."/>
            <person name="Fluegel L."/>
            <person name="Davis C.M."/>
            <person name="Simpson J.R."/>
            <person name="Lauterbach L."/>
            <person name="Steele A.D."/>
            <person name="Gui C."/>
            <person name="Meng S."/>
            <person name="Li G."/>
            <person name="Viehrig K."/>
            <person name="Ye F."/>
            <person name="Su P."/>
            <person name="Kiefer A.F."/>
            <person name="Nichols A."/>
            <person name="Cepeda A.J."/>
            <person name="Yan W."/>
            <person name="Fan B."/>
            <person name="Jiang Y."/>
            <person name="Adhikari A."/>
            <person name="Zheng C.-J."/>
            <person name="Schuster L."/>
            <person name="Cowan T.M."/>
            <person name="Smanski M.J."/>
            <person name="Chevrette M.G."/>
            <person name="De Carvalho L.P.S."/>
            <person name="Shen B."/>
        </authorList>
    </citation>
    <scope>NUCLEOTIDE SEQUENCE [LARGE SCALE GENOMIC DNA]</scope>
    <source>
        <strain evidence="10 11">NPDC048320</strain>
    </source>
</reference>
<keyword evidence="5 8" id="KW-1133">Transmembrane helix</keyword>
<dbReference type="InterPro" id="IPR036259">
    <property type="entry name" value="MFS_trans_sf"/>
</dbReference>
<name>A0ABW7B875_9ACTN</name>
<dbReference type="SUPFAM" id="SSF103473">
    <property type="entry name" value="MFS general substrate transporter"/>
    <property type="match status" value="1"/>
</dbReference>
<feature type="transmembrane region" description="Helical" evidence="8">
    <location>
        <begin position="242"/>
        <end position="260"/>
    </location>
</feature>
<keyword evidence="4 8" id="KW-0812">Transmembrane</keyword>
<evidence type="ECO:0000256" key="7">
    <source>
        <dbReference type="ARBA" id="ARBA00023251"/>
    </source>
</evidence>
<sequence length="492" mass="50349">MPNSASLGARSGPAGGVPRHLGWTLTLLALAQVLYSLDLNIVFVALPAIGEDLGFPGQTQQLVVSAYVVFAGGFLLFGGRAADLLGRRRMFVLAVSLYALSSLAGGLAPSRGIIIAARAVQGIAGALLLPSTLALINTLFEEGPRRNRALAVWSGAGASGLTLGALLGGVLTEHFGWPSVFYVNVPLGGLIALCALFVIPRDPARTARRTFDLPGSLTVTGGSTLLVFALVEGPERGWGDGLVAGAFLLAAVLLALFAVIEKRSGDPLMPFRLFANRNLTVGMLVTFLYMATFGVLPYFLTVLLQSVHGYSALGTGLGFLIPSLAIAAGTQLGERFAGKKGTRTTLVTGFVTGVIGTVVLAFGFDADAGYGLLVPGLVVSGVGQGIVWTAMWIAASTGTAPQEQGVANGVASTALNLGNAIGLAVFTVIAGIGTEGKVGEALRSATADGEFLVVLLTAAGMVVGLLVTLLLRRQPAPAAAPVPDGEEHLAPR</sequence>
<evidence type="ECO:0000256" key="3">
    <source>
        <dbReference type="ARBA" id="ARBA00022475"/>
    </source>
</evidence>
<evidence type="ECO:0000256" key="5">
    <source>
        <dbReference type="ARBA" id="ARBA00022989"/>
    </source>
</evidence>
<evidence type="ECO:0000256" key="4">
    <source>
        <dbReference type="ARBA" id="ARBA00022692"/>
    </source>
</evidence>
<dbReference type="RefSeq" id="WP_392819136.1">
    <property type="nucleotide sequence ID" value="NZ_JBICYV010000010.1"/>
</dbReference>
<keyword evidence="6 8" id="KW-0472">Membrane</keyword>
<feature type="transmembrane region" description="Helical" evidence="8">
    <location>
        <begin position="21"/>
        <end position="49"/>
    </location>
</feature>
<feature type="transmembrane region" description="Helical" evidence="8">
    <location>
        <begin position="344"/>
        <end position="364"/>
    </location>
</feature>
<feature type="transmembrane region" description="Helical" evidence="8">
    <location>
        <begin position="406"/>
        <end position="431"/>
    </location>
</feature>
<comment type="subcellular location">
    <subcellularLocation>
        <location evidence="1">Cell membrane</location>
        <topology evidence="1">Multi-pass membrane protein</topology>
    </subcellularLocation>
</comment>
<gene>
    <name evidence="10" type="ORF">ACGFZB_21770</name>
</gene>
<dbReference type="CDD" id="cd17321">
    <property type="entry name" value="MFS_MMR_MDR_like"/>
    <property type="match status" value="1"/>
</dbReference>
<dbReference type="Pfam" id="PF07690">
    <property type="entry name" value="MFS_1"/>
    <property type="match status" value="1"/>
</dbReference>
<organism evidence="10 11">
    <name type="scientific">Streptomyces cinerochromogenes</name>
    <dbReference type="NCBI Taxonomy" id="66422"/>
    <lineage>
        <taxon>Bacteria</taxon>
        <taxon>Bacillati</taxon>
        <taxon>Actinomycetota</taxon>
        <taxon>Actinomycetes</taxon>
        <taxon>Kitasatosporales</taxon>
        <taxon>Streptomycetaceae</taxon>
        <taxon>Streptomyces</taxon>
    </lineage>
</organism>
<keyword evidence="11" id="KW-1185">Reference proteome</keyword>
<evidence type="ECO:0000256" key="1">
    <source>
        <dbReference type="ARBA" id="ARBA00004651"/>
    </source>
</evidence>
<feature type="transmembrane region" description="Helical" evidence="8">
    <location>
        <begin position="370"/>
        <end position="394"/>
    </location>
</feature>
<feature type="transmembrane region" description="Helical" evidence="8">
    <location>
        <begin position="281"/>
        <end position="300"/>
    </location>
</feature>
<evidence type="ECO:0000256" key="6">
    <source>
        <dbReference type="ARBA" id="ARBA00023136"/>
    </source>
</evidence>
<dbReference type="InterPro" id="IPR020846">
    <property type="entry name" value="MFS_dom"/>
</dbReference>
<feature type="domain" description="Major facilitator superfamily (MFS) profile" evidence="9">
    <location>
        <begin position="24"/>
        <end position="476"/>
    </location>
</feature>
<keyword evidence="3" id="KW-1003">Cell membrane</keyword>
<feature type="transmembrane region" description="Helical" evidence="8">
    <location>
        <begin position="61"/>
        <end position="78"/>
    </location>
</feature>
<feature type="transmembrane region" description="Helical" evidence="8">
    <location>
        <begin position="180"/>
        <end position="199"/>
    </location>
</feature>
<dbReference type="PROSITE" id="PS00216">
    <property type="entry name" value="SUGAR_TRANSPORT_1"/>
    <property type="match status" value="1"/>
</dbReference>
<dbReference type="Gene3D" id="1.20.1720.10">
    <property type="entry name" value="Multidrug resistance protein D"/>
    <property type="match status" value="1"/>
</dbReference>
<comment type="caution">
    <text evidence="10">The sequence shown here is derived from an EMBL/GenBank/DDBJ whole genome shotgun (WGS) entry which is preliminary data.</text>
</comment>
<dbReference type="Proteomes" id="UP001604267">
    <property type="component" value="Unassembled WGS sequence"/>
</dbReference>
<feature type="transmembrane region" description="Helical" evidence="8">
    <location>
        <begin position="114"/>
        <end position="137"/>
    </location>
</feature>
<dbReference type="PROSITE" id="PS50850">
    <property type="entry name" value="MFS"/>
    <property type="match status" value="1"/>
</dbReference>
<proteinExistence type="predicted"/>
<dbReference type="InterPro" id="IPR011701">
    <property type="entry name" value="MFS"/>
</dbReference>
<evidence type="ECO:0000256" key="8">
    <source>
        <dbReference type="SAM" id="Phobius"/>
    </source>
</evidence>
<dbReference type="PANTHER" id="PTHR42718">
    <property type="entry name" value="MAJOR FACILITATOR SUPERFAMILY MULTIDRUG TRANSPORTER MFSC"/>
    <property type="match status" value="1"/>
</dbReference>
<dbReference type="Gene3D" id="1.20.1250.20">
    <property type="entry name" value="MFS general substrate transporter like domains"/>
    <property type="match status" value="1"/>
</dbReference>
<feature type="transmembrane region" description="Helical" evidence="8">
    <location>
        <begin position="149"/>
        <end position="168"/>
    </location>
</feature>
<evidence type="ECO:0000256" key="2">
    <source>
        <dbReference type="ARBA" id="ARBA00022448"/>
    </source>
</evidence>
<evidence type="ECO:0000313" key="11">
    <source>
        <dbReference type="Proteomes" id="UP001604267"/>
    </source>
</evidence>